<dbReference type="PROSITE" id="PS51192">
    <property type="entry name" value="HELICASE_ATP_BIND_1"/>
    <property type="match status" value="1"/>
</dbReference>
<evidence type="ECO:0000313" key="9">
    <source>
        <dbReference type="Proteomes" id="UP000224006"/>
    </source>
</evidence>
<evidence type="ECO:0000256" key="1">
    <source>
        <dbReference type="ARBA" id="ARBA00022741"/>
    </source>
</evidence>
<dbReference type="KEGG" id="bbes:BESB_078050"/>
<protein>
    <recommendedName>
        <fullName evidence="7">Helicase ATP-binding domain-containing protein</fullName>
    </recommendedName>
</protein>
<feature type="compositionally biased region" description="Basic and acidic residues" evidence="6">
    <location>
        <begin position="1051"/>
        <end position="1061"/>
    </location>
</feature>
<organism evidence="8 9">
    <name type="scientific">Besnoitia besnoiti</name>
    <name type="common">Apicomplexan protozoan</name>
    <dbReference type="NCBI Taxonomy" id="94643"/>
    <lineage>
        <taxon>Eukaryota</taxon>
        <taxon>Sar</taxon>
        <taxon>Alveolata</taxon>
        <taxon>Apicomplexa</taxon>
        <taxon>Conoidasida</taxon>
        <taxon>Coccidia</taxon>
        <taxon>Eucoccidiorida</taxon>
        <taxon>Eimeriorina</taxon>
        <taxon>Sarcocystidae</taxon>
        <taxon>Besnoitia</taxon>
    </lineage>
</organism>
<feature type="compositionally biased region" description="Low complexity" evidence="6">
    <location>
        <begin position="155"/>
        <end position="179"/>
    </location>
</feature>
<evidence type="ECO:0000256" key="3">
    <source>
        <dbReference type="ARBA" id="ARBA00022806"/>
    </source>
</evidence>
<keyword evidence="3" id="KW-0347">Helicase</keyword>
<dbReference type="GO" id="GO:0005524">
    <property type="term" value="F:ATP binding"/>
    <property type="evidence" value="ECO:0007669"/>
    <property type="project" value="UniProtKB-KW"/>
</dbReference>
<proteinExistence type="predicted"/>
<dbReference type="Gene3D" id="3.40.50.300">
    <property type="entry name" value="P-loop containing nucleotide triphosphate hydrolases"/>
    <property type="match status" value="2"/>
</dbReference>
<feature type="compositionally biased region" description="Low complexity" evidence="6">
    <location>
        <begin position="502"/>
        <end position="511"/>
    </location>
</feature>
<dbReference type="InterPro" id="IPR027417">
    <property type="entry name" value="P-loop_NTPase"/>
</dbReference>
<evidence type="ECO:0000256" key="5">
    <source>
        <dbReference type="SAM" id="Coils"/>
    </source>
</evidence>
<dbReference type="Gene3D" id="2.40.30.300">
    <property type="match status" value="1"/>
</dbReference>
<name>A0A2A9M523_BESBE</name>
<feature type="compositionally biased region" description="Basic and acidic residues" evidence="6">
    <location>
        <begin position="952"/>
        <end position="963"/>
    </location>
</feature>
<sequence length="2030" mass="219809">MADVDDPEPRMARKRRKGKPTEANTRPTSRDSPLSSPFRHSQSQRISTSRSRAASSSPSVVSVASSPSCLSATSSASSVVSSPAFSSSASSPSSPRSVCSVAETSRSASQSPHTSRSPSRASSPSPPSSPASDFACSRDDGQRQPRRRPHPSPPSSTSARRAPSTLQDDTAVSIRSSSSAAPASRLSVAAAAPAVVQALLEERQKPRFEASSASSGSLADEIEQLLAFAPHALDAFQLAGASAALRGESAFVVAHTSAGKSLVASLAAFVDLRRTSSPAAERPFAPSLPPSPRTPALEPSVLFLSPLKALSNQKHRELERLFGASTAVGLLTGDERKNLHANPEILVATAEIIRNEILKAGSDVTLLRRLRLVVMDEFHFFADAKRGTVWEELLLLLREQALRGRQKASRCDGSAGPCASSLPPPLHFIFLSASLEQPTDFASWFTLTFGQPLHLIGTKQRPVPLEFFGLFASSSLSSGDSPPALHRLLMAKRRSEASVRPAGWNENRAAGGAAGEGSRDQPQELSVAGGAAQDFQFDRSAYMRAAETASRTGEMGVGRKGEKRLTFPQVPDHAVVQALRVCIQRRLLPALVFCFSRKHCLSLAEQLASSVGAETPLLERHQLACMYAAADAGVSCWRQRPPAEATKSLLSLLEDEVEEEGGLSGEEELRRREEEDAQRQLEVLKPLFLRGIGVHNAGLLPPVKELVEKAFELGLLRVTVCTETFSAGLNLPARSVIFASLFKPVDPHVELGGGNGLRRPPRAVRAPPLSLSSASASADVLPSDEGAQVLVADALFCRGGCAEDASPVWMRRLSPAEVAWTEERSGGGARGAQRSSGVLAWRLLSRTEFEQMAGRAGRRGIDDKGTVILLLPSPAPPPEALETLFASPALSSSSSSFLSLSAALSLRSRLRISFQTLLLLQESVRGPRGDEQVEGEEKEEKEGASRTSAPRPEQEDGERHEDKLERELERLQRQEEVVSCGETLDELLLNSFYFFSVTMHLPCVLREIEAQRRALRLLAISASERRELLDSEGESFEESGEARDPEEDSEGERRHSRPDTRKGKKTGRRTNRGDEEGMGFPAVSASRASSFSRSRVKHWSRQAARCMRLVEKQKKYRGRLDRHLRSAFSDTFRPLLQPGAVVLLVQTSDAVAAPMPWEKKRKREGLEATAPDKANGDRLPPFCRTGEEDEETEEDALGVLHDSRAFFALRSQTELSTGGAVGSPGRRESGEAPEHLFPFFSKKNEQKTCWGWGLVLGASEVKNLPGDSADGGRKKTAAREVFVDCLVACTFVRARASPSSKFACVPLPFQSSLSSSGGSPFSSSMPPCGFEAREAEDAEACDENATKREGSAQTRFAEFLPGDRRQAEEDEIARSRAWAVEAAEQATKAWAERVRGTQVTRRKKLHESEEGGREEREGSESEEAKVHIAVLSFGASCVKAVSQIHIDFQNGPDLDLRREDERLSLFVSMAEALRTAAPAAFPPPSSSSAAPSPSRPGARIQQKERYQVHFGGRRKEKKGGVTDKKAAEEKAKPTCACGVPALHGGTDLCVPLVPLLDLRNADARLEVLHERLRAVNEKLQETLRVAICGEQASRGALERFCRFVVLRAVVLPRLERLAARAPTALFRRVEKLQHALFLLGFLELVQEETPREVASPSADRYFPVPLASSSADSSAASPPRSLRTTRKGTLAGRLFYFEERALVFAEILDCMRQRLSTRLRHAPGKGLSSAAPSWSCCSSGSSSASPSLSVVSSPASSSFVSASASSSSAVSKVIKSAPSAGRAASGREGRRGRSEPVAPDTPPDDLGNCLSLSPGSGVPTEEEALRLLWEPEEKMTAVLVSFLPAGIDALTVLAAAAGLCGDGRGGATAFEREREEREEEQRKRGGELRERGDSADSLRVGKHVKLQEFQIEEEHDLGLATRIIQTASAPISAAWKTVGVHGEVVARMTYVDRQAMRDVYRWVKSADASLENEGGYEAPERVSFTLRRLASALRETDKALLAAYGRDDLPTLLLRRFVKVLLLLLGRRRL</sequence>
<feature type="compositionally biased region" description="Low complexity" evidence="6">
    <location>
        <begin position="1082"/>
        <end position="1091"/>
    </location>
</feature>
<gene>
    <name evidence="8" type="ORF">BESB_078050</name>
</gene>
<feature type="region of interest" description="Disordered" evidence="6">
    <location>
        <begin position="1"/>
        <end position="179"/>
    </location>
</feature>
<feature type="region of interest" description="Disordered" evidence="6">
    <location>
        <begin position="1478"/>
        <end position="1527"/>
    </location>
</feature>
<dbReference type="GO" id="GO:0070478">
    <property type="term" value="P:nuclear-transcribed mRNA catabolic process, 3'-5' exonucleolytic nonsense-mediated decay"/>
    <property type="evidence" value="ECO:0007669"/>
    <property type="project" value="TreeGrafter"/>
</dbReference>
<dbReference type="EMBL" id="NWUJ01000008">
    <property type="protein sequence ID" value="PFH33588.1"/>
    <property type="molecule type" value="Genomic_DNA"/>
</dbReference>
<feature type="region of interest" description="Disordered" evidence="6">
    <location>
        <begin position="1161"/>
        <end position="1181"/>
    </location>
</feature>
<dbReference type="PANTHER" id="PTHR12131:SF1">
    <property type="entry name" value="ATP-DEPENDENT RNA HELICASE SUPV3L1, MITOCHONDRIAL-RELATED"/>
    <property type="match status" value="1"/>
</dbReference>
<feature type="compositionally biased region" description="Polar residues" evidence="6">
    <location>
        <begin position="22"/>
        <end position="46"/>
    </location>
</feature>
<evidence type="ECO:0000256" key="4">
    <source>
        <dbReference type="ARBA" id="ARBA00022840"/>
    </source>
</evidence>
<feature type="compositionally biased region" description="Basic and acidic residues" evidence="6">
    <location>
        <begin position="1870"/>
        <end position="1895"/>
    </location>
</feature>
<feature type="region of interest" description="Disordered" evidence="6">
    <location>
        <begin position="499"/>
        <end position="524"/>
    </location>
</feature>
<evidence type="ECO:0000256" key="2">
    <source>
        <dbReference type="ARBA" id="ARBA00022801"/>
    </source>
</evidence>
<dbReference type="InterPro" id="IPR014001">
    <property type="entry name" value="Helicase_ATP-bd"/>
</dbReference>
<dbReference type="InterPro" id="IPR011545">
    <property type="entry name" value="DEAD/DEAH_box_helicase_dom"/>
</dbReference>
<dbReference type="InterPro" id="IPR050699">
    <property type="entry name" value="RNA-DNA_Helicase"/>
</dbReference>
<feature type="compositionally biased region" description="Basic and acidic residues" evidence="6">
    <location>
        <begin position="1785"/>
        <end position="1794"/>
    </location>
</feature>
<dbReference type="OrthoDB" id="332719at2759"/>
<keyword evidence="1" id="KW-0547">Nucleotide-binding</keyword>
<dbReference type="GO" id="GO:0004386">
    <property type="term" value="F:helicase activity"/>
    <property type="evidence" value="ECO:0007669"/>
    <property type="project" value="UniProtKB-KW"/>
</dbReference>
<feature type="compositionally biased region" description="Basic and acidic residues" evidence="6">
    <location>
        <begin position="1406"/>
        <end position="1423"/>
    </location>
</feature>
<feature type="region of interest" description="Disordered" evidence="6">
    <location>
        <begin position="1028"/>
        <end position="1091"/>
    </location>
</feature>
<evidence type="ECO:0000259" key="7">
    <source>
        <dbReference type="PROSITE" id="PS51192"/>
    </source>
</evidence>
<dbReference type="SMART" id="SM00487">
    <property type="entry name" value="DEXDc"/>
    <property type="match status" value="1"/>
</dbReference>
<keyword evidence="5" id="KW-0175">Coiled coil</keyword>
<feature type="compositionally biased region" description="Low complexity" evidence="6">
    <location>
        <begin position="47"/>
        <end position="102"/>
    </location>
</feature>
<dbReference type="RefSeq" id="XP_029217597.1">
    <property type="nucleotide sequence ID" value="XM_029366166.1"/>
</dbReference>
<dbReference type="GO" id="GO:0055087">
    <property type="term" value="C:Ski complex"/>
    <property type="evidence" value="ECO:0007669"/>
    <property type="project" value="TreeGrafter"/>
</dbReference>
<keyword evidence="9" id="KW-1185">Reference proteome</keyword>
<dbReference type="VEuPathDB" id="ToxoDB:BESB_078050"/>
<feature type="domain" description="Helicase ATP-binding" evidence="7">
    <location>
        <begin position="241"/>
        <end position="453"/>
    </location>
</feature>
<reference evidence="8 9" key="1">
    <citation type="submission" date="2017-09" db="EMBL/GenBank/DDBJ databases">
        <title>Genome sequencing of Besnoitia besnoiti strain Bb-Ger1.</title>
        <authorList>
            <person name="Schares G."/>
            <person name="Venepally P."/>
            <person name="Lorenzi H.A."/>
        </authorList>
    </citation>
    <scope>NUCLEOTIDE SEQUENCE [LARGE SCALE GENOMIC DNA]</scope>
    <source>
        <strain evidence="8 9">Bb-Ger1</strain>
    </source>
</reference>
<dbReference type="InterPro" id="IPR001650">
    <property type="entry name" value="Helicase_C-like"/>
</dbReference>
<feature type="compositionally biased region" description="Basic and acidic residues" evidence="6">
    <location>
        <begin position="1518"/>
        <end position="1527"/>
    </location>
</feature>
<feature type="region of interest" description="Disordered" evidence="6">
    <location>
        <begin position="1394"/>
        <end position="1423"/>
    </location>
</feature>
<feature type="coiled-coil region" evidence="5">
    <location>
        <begin position="1558"/>
        <end position="1585"/>
    </location>
</feature>
<dbReference type="SMART" id="SM00490">
    <property type="entry name" value="HELICc"/>
    <property type="match status" value="1"/>
</dbReference>
<dbReference type="Pfam" id="PF00270">
    <property type="entry name" value="DEAD"/>
    <property type="match status" value="1"/>
</dbReference>
<feature type="region of interest" description="Disordered" evidence="6">
    <location>
        <begin position="1868"/>
        <end position="1895"/>
    </location>
</feature>
<accession>A0A2A9M523</accession>
<dbReference type="GO" id="GO:0003676">
    <property type="term" value="F:nucleic acid binding"/>
    <property type="evidence" value="ECO:0007669"/>
    <property type="project" value="InterPro"/>
</dbReference>
<feature type="compositionally biased region" description="Polar residues" evidence="6">
    <location>
        <begin position="103"/>
        <end position="114"/>
    </location>
</feature>
<keyword evidence="4" id="KW-0067">ATP-binding</keyword>
<dbReference type="SUPFAM" id="SSF52540">
    <property type="entry name" value="P-loop containing nucleoside triphosphate hydrolases"/>
    <property type="match status" value="2"/>
</dbReference>
<dbReference type="PANTHER" id="PTHR12131">
    <property type="entry name" value="ATP-DEPENDENT RNA AND DNA HELICASE"/>
    <property type="match status" value="1"/>
</dbReference>
<feature type="region of interest" description="Disordered" evidence="6">
    <location>
        <begin position="1777"/>
        <end position="1818"/>
    </location>
</feature>
<comment type="caution">
    <text evidence="8">The sequence shown here is derived from an EMBL/GenBank/DDBJ whole genome shotgun (WGS) entry which is preliminary data.</text>
</comment>
<evidence type="ECO:0000256" key="6">
    <source>
        <dbReference type="SAM" id="MobiDB-lite"/>
    </source>
</evidence>
<dbReference type="Proteomes" id="UP000224006">
    <property type="component" value="Chromosome VII"/>
</dbReference>
<dbReference type="STRING" id="94643.A0A2A9M523"/>
<feature type="compositionally biased region" description="Acidic residues" evidence="6">
    <location>
        <begin position="1030"/>
        <end position="1050"/>
    </location>
</feature>
<dbReference type="GeneID" id="40312731"/>
<feature type="region of interest" description="Disordered" evidence="6">
    <location>
        <begin position="926"/>
        <end position="963"/>
    </location>
</feature>
<evidence type="ECO:0000313" key="8">
    <source>
        <dbReference type="EMBL" id="PFH33588.1"/>
    </source>
</evidence>
<dbReference type="GO" id="GO:0016787">
    <property type="term" value="F:hydrolase activity"/>
    <property type="evidence" value="ECO:0007669"/>
    <property type="project" value="UniProtKB-KW"/>
</dbReference>
<keyword evidence="2" id="KW-0378">Hydrolase</keyword>